<keyword evidence="5 7" id="KW-1133">Transmembrane helix</keyword>
<protein>
    <submittedName>
        <fullName evidence="9">MFS transporter</fullName>
    </submittedName>
</protein>
<feature type="transmembrane region" description="Helical" evidence="7">
    <location>
        <begin position="20"/>
        <end position="44"/>
    </location>
</feature>
<keyword evidence="4 7" id="KW-0812">Transmembrane</keyword>
<feature type="transmembrane region" description="Helical" evidence="7">
    <location>
        <begin position="399"/>
        <end position="417"/>
    </location>
</feature>
<dbReference type="RefSeq" id="WP_405146719.1">
    <property type="nucleotide sequence ID" value="NZ_CP109527.1"/>
</dbReference>
<sequence>MPQQPEAARISRRAGAAGFLGTLIEYFEFASYGLLMIVIAPQFFPSNNEATSVLSGLLVFATAYIVRPLGGIFFGWIGDRQGRKVALIATVVPMGAASVVLGLLPTYATIGVAAPILLIAVRLVQGFSAGGEIVGASTYVAESAPKLRRGFYAALTPMGSNTGVGLAGVVAGVIALSTTAEQMQTWGWRIPFLLCLPLTVITLWVRAGLEDSPEFEDMVEKSEITKAPFLTAVRAMPANIARVAVFALVANLIGAVGSTYMVIHLIADIGMKQAEVFLLMGVMQAVTIGGMLLSGRLSDRIGKTQMLSIGFAISLIVAVPIFWMIDTAPGIGVLAVLIAVWQFACGLQSPPMFGIFTEMFPRNIRYSAVAFGYSIGVIFGAGLTPYASQLLAETGSSFAPAYLVVAASAAGLIVLFYSRTIGNYFNDADRGAVGVLPSRALEVE</sequence>
<evidence type="ECO:0000256" key="6">
    <source>
        <dbReference type="ARBA" id="ARBA00023136"/>
    </source>
</evidence>
<evidence type="ECO:0000256" key="5">
    <source>
        <dbReference type="ARBA" id="ARBA00022989"/>
    </source>
</evidence>
<evidence type="ECO:0000313" key="10">
    <source>
        <dbReference type="Proteomes" id="UP001621418"/>
    </source>
</evidence>
<dbReference type="EMBL" id="CP109527">
    <property type="protein sequence ID" value="WTY34388.1"/>
    <property type="molecule type" value="Genomic_DNA"/>
</dbReference>
<keyword evidence="6 7" id="KW-0472">Membrane</keyword>
<feature type="transmembrane region" description="Helical" evidence="7">
    <location>
        <begin position="110"/>
        <end position="130"/>
    </location>
</feature>
<dbReference type="InterPro" id="IPR005829">
    <property type="entry name" value="Sugar_transporter_CS"/>
</dbReference>
<organism evidence="9 10">
    <name type="scientific">Nocardia salmonicida</name>
    <dbReference type="NCBI Taxonomy" id="53431"/>
    <lineage>
        <taxon>Bacteria</taxon>
        <taxon>Bacillati</taxon>
        <taxon>Actinomycetota</taxon>
        <taxon>Actinomycetes</taxon>
        <taxon>Mycobacteriales</taxon>
        <taxon>Nocardiaceae</taxon>
        <taxon>Nocardia</taxon>
    </lineage>
</organism>
<evidence type="ECO:0000256" key="3">
    <source>
        <dbReference type="ARBA" id="ARBA00022475"/>
    </source>
</evidence>
<dbReference type="PROSITE" id="PS00217">
    <property type="entry name" value="SUGAR_TRANSPORT_2"/>
    <property type="match status" value="1"/>
</dbReference>
<keyword evidence="2" id="KW-0813">Transport</keyword>
<feature type="transmembrane region" description="Helical" evidence="7">
    <location>
        <begin position="243"/>
        <end position="267"/>
    </location>
</feature>
<feature type="domain" description="Major facilitator superfamily (MFS) profile" evidence="8">
    <location>
        <begin position="14"/>
        <end position="423"/>
    </location>
</feature>
<evidence type="ECO:0000256" key="2">
    <source>
        <dbReference type="ARBA" id="ARBA00022448"/>
    </source>
</evidence>
<feature type="transmembrane region" description="Helical" evidence="7">
    <location>
        <begin position="56"/>
        <end position="78"/>
    </location>
</feature>
<evidence type="ECO:0000313" key="9">
    <source>
        <dbReference type="EMBL" id="WTY34388.1"/>
    </source>
</evidence>
<dbReference type="SUPFAM" id="SSF103473">
    <property type="entry name" value="MFS general substrate transporter"/>
    <property type="match status" value="1"/>
</dbReference>
<gene>
    <name evidence="9" type="ORF">OG308_24120</name>
</gene>
<reference evidence="9 10" key="1">
    <citation type="submission" date="2022-10" db="EMBL/GenBank/DDBJ databases">
        <title>The complete genomes of actinobacterial strains from the NBC collection.</title>
        <authorList>
            <person name="Joergensen T.S."/>
            <person name="Alvarez Arevalo M."/>
            <person name="Sterndorff E.B."/>
            <person name="Faurdal D."/>
            <person name="Vuksanovic O."/>
            <person name="Mourched A.-S."/>
            <person name="Charusanti P."/>
            <person name="Shaw S."/>
            <person name="Blin K."/>
            <person name="Weber T."/>
        </authorList>
    </citation>
    <scope>NUCLEOTIDE SEQUENCE [LARGE SCALE GENOMIC DNA]</scope>
    <source>
        <strain evidence="9 10">NBC_01413</strain>
    </source>
</reference>
<evidence type="ECO:0000259" key="8">
    <source>
        <dbReference type="PROSITE" id="PS50850"/>
    </source>
</evidence>
<feature type="transmembrane region" description="Helical" evidence="7">
    <location>
        <begin position="273"/>
        <end position="294"/>
    </location>
</feature>
<feature type="transmembrane region" description="Helical" evidence="7">
    <location>
        <begin position="331"/>
        <end position="356"/>
    </location>
</feature>
<evidence type="ECO:0000256" key="4">
    <source>
        <dbReference type="ARBA" id="ARBA00022692"/>
    </source>
</evidence>
<feature type="transmembrane region" description="Helical" evidence="7">
    <location>
        <begin position="306"/>
        <end position="325"/>
    </location>
</feature>
<dbReference type="Proteomes" id="UP001621418">
    <property type="component" value="Chromosome"/>
</dbReference>
<feature type="transmembrane region" description="Helical" evidence="7">
    <location>
        <begin position="368"/>
        <end position="387"/>
    </location>
</feature>
<dbReference type="PROSITE" id="PS50850">
    <property type="entry name" value="MFS"/>
    <property type="match status" value="1"/>
</dbReference>
<comment type="subcellular location">
    <subcellularLocation>
        <location evidence="1">Cell membrane</location>
        <topology evidence="1">Multi-pass membrane protein</topology>
    </subcellularLocation>
</comment>
<proteinExistence type="predicted"/>
<feature type="transmembrane region" description="Helical" evidence="7">
    <location>
        <begin position="151"/>
        <end position="174"/>
    </location>
</feature>
<dbReference type="Gene3D" id="1.20.1250.20">
    <property type="entry name" value="MFS general substrate transporter like domains"/>
    <property type="match status" value="2"/>
</dbReference>
<keyword evidence="3" id="KW-1003">Cell membrane</keyword>
<dbReference type="PANTHER" id="PTHR43045:SF7">
    <property type="entry name" value="MAJOR FACILITATOR SUPERFAMILY TRANSPORTER"/>
    <property type="match status" value="1"/>
</dbReference>
<evidence type="ECO:0000256" key="1">
    <source>
        <dbReference type="ARBA" id="ARBA00004651"/>
    </source>
</evidence>
<dbReference type="PANTHER" id="PTHR43045">
    <property type="entry name" value="SHIKIMATE TRANSPORTER"/>
    <property type="match status" value="1"/>
</dbReference>
<dbReference type="InterPro" id="IPR036259">
    <property type="entry name" value="MFS_trans_sf"/>
</dbReference>
<name>A0ABZ1N376_9NOCA</name>
<dbReference type="InterPro" id="IPR020846">
    <property type="entry name" value="MFS_dom"/>
</dbReference>
<evidence type="ECO:0000256" key="7">
    <source>
        <dbReference type="SAM" id="Phobius"/>
    </source>
</evidence>
<accession>A0ABZ1N376</accession>
<dbReference type="InterPro" id="IPR011701">
    <property type="entry name" value="MFS"/>
</dbReference>
<keyword evidence="10" id="KW-1185">Reference proteome</keyword>
<dbReference type="Pfam" id="PF07690">
    <property type="entry name" value="MFS_1"/>
    <property type="match status" value="1"/>
</dbReference>